<dbReference type="RefSeq" id="WP_380082761.1">
    <property type="nucleotide sequence ID" value="NZ_JBHSWD010000001.1"/>
</dbReference>
<dbReference type="InterPro" id="IPR005495">
    <property type="entry name" value="LptG/LptF_permease"/>
</dbReference>
<organism evidence="8 9">
    <name type="scientific">Deinococcus lacus</name>
    <dbReference type="NCBI Taxonomy" id="392561"/>
    <lineage>
        <taxon>Bacteria</taxon>
        <taxon>Thermotogati</taxon>
        <taxon>Deinococcota</taxon>
        <taxon>Deinococci</taxon>
        <taxon>Deinococcales</taxon>
        <taxon>Deinococcaceae</taxon>
        <taxon>Deinococcus</taxon>
    </lineage>
</organism>
<evidence type="ECO:0000256" key="6">
    <source>
        <dbReference type="SAM" id="MobiDB-lite"/>
    </source>
</evidence>
<comment type="subcellular location">
    <subcellularLocation>
        <location evidence="1">Cell membrane</location>
        <topology evidence="1">Multi-pass membrane protein</topology>
    </subcellularLocation>
</comment>
<keyword evidence="4 7" id="KW-1133">Transmembrane helix</keyword>
<feature type="transmembrane region" description="Helical" evidence="7">
    <location>
        <begin position="74"/>
        <end position="91"/>
    </location>
</feature>
<dbReference type="PANTHER" id="PTHR33529">
    <property type="entry name" value="SLR0882 PROTEIN-RELATED"/>
    <property type="match status" value="1"/>
</dbReference>
<evidence type="ECO:0000313" key="8">
    <source>
        <dbReference type="EMBL" id="MFC6591751.1"/>
    </source>
</evidence>
<feature type="compositionally biased region" description="Low complexity" evidence="6">
    <location>
        <begin position="189"/>
        <end position="201"/>
    </location>
</feature>
<evidence type="ECO:0000256" key="7">
    <source>
        <dbReference type="SAM" id="Phobius"/>
    </source>
</evidence>
<keyword evidence="2" id="KW-1003">Cell membrane</keyword>
<comment type="caution">
    <text evidence="8">The sequence shown here is derived from an EMBL/GenBank/DDBJ whole genome shotgun (WGS) entry which is preliminary data.</text>
</comment>
<keyword evidence="9" id="KW-1185">Reference proteome</keyword>
<keyword evidence="3 7" id="KW-0812">Transmembrane</keyword>
<dbReference type="Pfam" id="PF03739">
    <property type="entry name" value="LptF_LptG"/>
    <property type="match status" value="1"/>
</dbReference>
<evidence type="ECO:0000256" key="4">
    <source>
        <dbReference type="ARBA" id="ARBA00022989"/>
    </source>
</evidence>
<reference evidence="9" key="1">
    <citation type="journal article" date="2019" name="Int. J. Syst. Evol. Microbiol.">
        <title>The Global Catalogue of Microorganisms (GCM) 10K type strain sequencing project: providing services to taxonomists for standard genome sequencing and annotation.</title>
        <authorList>
            <consortium name="The Broad Institute Genomics Platform"/>
            <consortium name="The Broad Institute Genome Sequencing Center for Infectious Disease"/>
            <person name="Wu L."/>
            <person name="Ma J."/>
        </authorList>
    </citation>
    <scope>NUCLEOTIDE SEQUENCE [LARGE SCALE GENOMIC DNA]</scope>
    <source>
        <strain evidence="9">CGMCC 1.15772</strain>
    </source>
</reference>
<keyword evidence="5 7" id="KW-0472">Membrane</keyword>
<dbReference type="PANTHER" id="PTHR33529:SF6">
    <property type="entry name" value="YJGP_YJGQ FAMILY PERMEASE"/>
    <property type="match status" value="1"/>
</dbReference>
<evidence type="ECO:0000256" key="5">
    <source>
        <dbReference type="ARBA" id="ARBA00023136"/>
    </source>
</evidence>
<protein>
    <submittedName>
        <fullName evidence="8">LptF/LptG family permease</fullName>
    </submittedName>
</protein>
<feature type="transmembrane region" description="Helical" evidence="7">
    <location>
        <begin position="300"/>
        <end position="319"/>
    </location>
</feature>
<gene>
    <name evidence="8" type="ORF">ACFP81_06805</name>
</gene>
<evidence type="ECO:0000256" key="2">
    <source>
        <dbReference type="ARBA" id="ARBA00022475"/>
    </source>
</evidence>
<evidence type="ECO:0000256" key="1">
    <source>
        <dbReference type="ARBA" id="ARBA00004651"/>
    </source>
</evidence>
<feature type="region of interest" description="Disordered" evidence="6">
    <location>
        <begin position="189"/>
        <end position="214"/>
    </location>
</feature>
<dbReference type="EMBL" id="JBHSWD010000001">
    <property type="protein sequence ID" value="MFC6591751.1"/>
    <property type="molecule type" value="Genomic_DNA"/>
</dbReference>
<evidence type="ECO:0000256" key="3">
    <source>
        <dbReference type="ARBA" id="ARBA00022692"/>
    </source>
</evidence>
<feature type="transmembrane region" description="Helical" evidence="7">
    <location>
        <begin position="270"/>
        <end position="288"/>
    </location>
</feature>
<evidence type="ECO:0000313" key="9">
    <source>
        <dbReference type="Proteomes" id="UP001596297"/>
    </source>
</evidence>
<name>A0ABW1YBQ9_9DEIO</name>
<proteinExistence type="predicted"/>
<accession>A0ABW1YBQ9</accession>
<feature type="transmembrane region" description="Helical" evidence="7">
    <location>
        <begin position="240"/>
        <end position="263"/>
    </location>
</feature>
<feature type="transmembrane region" description="Helical" evidence="7">
    <location>
        <begin position="35"/>
        <end position="53"/>
    </location>
</feature>
<sequence length="322" mass="34768">MQLTDLLSQTAGLLLDYHATPAQTLNAFTAQLPVMLNRTLVLAIPFAILLAFGRLQSDSEIKAILAAGVSPLRLVWPLALPFALVGLFTFYNSGWLAPQSQVRFFNAWYDIYGMTPPPQSRELYTYTEGGTLFYAGRVVPPEEGEAAPLSGVMVQRGQEVITASSGYWDTAQKTWTLLDPWVTRTGAAPQLQPGPLTLPQGDTLAPSPPDADKVTTPELQRQLAAGSLEGSAERDARFQLAARAASGVTPVIFALAAGILGLLLRNRAAAFAGVLLFVLLYYVPWTMAPQMAHVGALSPVLAAWLPNLIFVLLAALLAWRLR</sequence>
<dbReference type="Proteomes" id="UP001596297">
    <property type="component" value="Unassembled WGS sequence"/>
</dbReference>